<keyword evidence="1" id="KW-0732">Signal</keyword>
<dbReference type="AlphaFoldDB" id="A0A7S9D4R0"/>
<reference evidence="2 3" key="1">
    <citation type="submission" date="2020-09" db="EMBL/GenBank/DDBJ databases">
        <title>Complete genomes of bradyrhizobia occurring on native shrubby legumes in Australia.</title>
        <authorList>
            <person name="Lafay B."/>
        </authorList>
    </citation>
    <scope>NUCLEOTIDE SEQUENCE [LARGE SCALE GENOMIC DNA]</scope>
    <source>
        <strain evidence="2 3">BDV5040</strain>
    </source>
</reference>
<evidence type="ECO:0000313" key="3">
    <source>
        <dbReference type="Proteomes" id="UP000594621"/>
    </source>
</evidence>
<dbReference type="RefSeq" id="WP_195800736.1">
    <property type="nucleotide sequence ID" value="NZ_CP061379.1"/>
</dbReference>
<name>A0A7S9D4R0_9BRAD</name>
<protein>
    <submittedName>
        <fullName evidence="2">Uncharacterized protein</fullName>
    </submittedName>
</protein>
<gene>
    <name evidence="2" type="ORF">IC761_32675</name>
</gene>
<feature type="chain" id="PRO_5032293191" evidence="1">
    <location>
        <begin position="27"/>
        <end position="168"/>
    </location>
</feature>
<dbReference type="Proteomes" id="UP000594621">
    <property type="component" value="Chromosome"/>
</dbReference>
<dbReference type="KEGG" id="bcou:IC761_32675"/>
<feature type="signal peptide" evidence="1">
    <location>
        <begin position="1"/>
        <end position="26"/>
    </location>
</feature>
<accession>A0A7S9D4R0</accession>
<organism evidence="2 3">
    <name type="scientific">Bradyrhizobium commune</name>
    <dbReference type="NCBI Taxonomy" id="83627"/>
    <lineage>
        <taxon>Bacteria</taxon>
        <taxon>Pseudomonadati</taxon>
        <taxon>Pseudomonadota</taxon>
        <taxon>Alphaproteobacteria</taxon>
        <taxon>Hyphomicrobiales</taxon>
        <taxon>Nitrobacteraceae</taxon>
        <taxon>Bradyrhizobium</taxon>
    </lineage>
</organism>
<keyword evidence="3" id="KW-1185">Reference proteome</keyword>
<evidence type="ECO:0000313" key="2">
    <source>
        <dbReference type="EMBL" id="QPF91163.1"/>
    </source>
</evidence>
<sequence>MSGFRSACIFTTLASFVLLMPAKSEAAGVTARAKFSFDALADCEQPSVKDFPVHAEGTGELSTDRTATLDMQSNIEGHTQYTAKLGAKPTEAAGGSAALRVAGKHTLKAIREYPNNYIIVYMTVIGNACSLRIENRLKPGKRQYAFQGKSGTALCSKPRIVRSECTPY</sequence>
<dbReference type="EMBL" id="CP061379">
    <property type="protein sequence ID" value="QPF91163.1"/>
    <property type="molecule type" value="Genomic_DNA"/>
</dbReference>
<evidence type="ECO:0000256" key="1">
    <source>
        <dbReference type="SAM" id="SignalP"/>
    </source>
</evidence>
<proteinExistence type="predicted"/>